<comment type="caution">
    <text evidence="1">The sequence shown here is derived from an EMBL/GenBank/DDBJ whole genome shotgun (WGS) entry which is preliminary data.</text>
</comment>
<keyword evidence="2" id="KW-1185">Reference proteome</keyword>
<dbReference type="Proteomes" id="UP001596086">
    <property type="component" value="Unassembled WGS sequence"/>
</dbReference>
<dbReference type="RefSeq" id="WP_379772794.1">
    <property type="nucleotide sequence ID" value="NZ_JBHSMZ010000014.1"/>
</dbReference>
<protein>
    <submittedName>
        <fullName evidence="1">Uncharacterized protein</fullName>
    </submittedName>
</protein>
<sequence>MSDSVSLLFEAGGRPLPRYRLAFPQHEYEGSFSFEEVLSNEFKRTVATARLQAPSGADVLPPLYEAKLLWCKAGEARVSGLEVDEVTHRRTAQCWNVRIGGFVNRPE</sequence>
<organism evidence="1 2">
    <name type="scientific">Massilia aerilata</name>
    <dbReference type="NCBI Taxonomy" id="453817"/>
    <lineage>
        <taxon>Bacteria</taxon>
        <taxon>Pseudomonadati</taxon>
        <taxon>Pseudomonadota</taxon>
        <taxon>Betaproteobacteria</taxon>
        <taxon>Burkholderiales</taxon>
        <taxon>Oxalobacteraceae</taxon>
        <taxon>Telluria group</taxon>
        <taxon>Massilia</taxon>
    </lineage>
</organism>
<evidence type="ECO:0000313" key="2">
    <source>
        <dbReference type="Proteomes" id="UP001596086"/>
    </source>
</evidence>
<accession>A0ABW0S312</accession>
<gene>
    <name evidence="1" type="ORF">ACFPO9_17650</name>
</gene>
<name>A0ABW0S312_9BURK</name>
<dbReference type="EMBL" id="JBHSMZ010000014">
    <property type="protein sequence ID" value="MFC5550345.1"/>
    <property type="molecule type" value="Genomic_DNA"/>
</dbReference>
<reference evidence="2" key="1">
    <citation type="journal article" date="2019" name="Int. J. Syst. Evol. Microbiol.">
        <title>The Global Catalogue of Microorganisms (GCM) 10K type strain sequencing project: providing services to taxonomists for standard genome sequencing and annotation.</title>
        <authorList>
            <consortium name="The Broad Institute Genomics Platform"/>
            <consortium name="The Broad Institute Genome Sequencing Center for Infectious Disease"/>
            <person name="Wu L."/>
            <person name="Ma J."/>
        </authorList>
    </citation>
    <scope>NUCLEOTIDE SEQUENCE [LARGE SCALE GENOMIC DNA]</scope>
    <source>
        <strain evidence="2">CGMCC 4.5798</strain>
    </source>
</reference>
<proteinExistence type="predicted"/>
<evidence type="ECO:0000313" key="1">
    <source>
        <dbReference type="EMBL" id="MFC5550345.1"/>
    </source>
</evidence>